<sequence>MTLEEIYKKAEKCDLKGTTLNERLYISGLLNEFDKAMIADKPKAREILKVLKVDENSIEKIVS</sequence>
<dbReference type="EMBL" id="FOZP01000014">
    <property type="protein sequence ID" value="SFS81976.1"/>
    <property type="molecule type" value="Genomic_DNA"/>
</dbReference>
<evidence type="ECO:0000313" key="1">
    <source>
        <dbReference type="EMBL" id="SFS81976.1"/>
    </source>
</evidence>
<dbReference type="STRING" id="593133.SAMN04488006_0205"/>
<protein>
    <submittedName>
        <fullName evidence="1">Uncharacterized protein</fullName>
    </submittedName>
</protein>
<dbReference type="Proteomes" id="UP000199312">
    <property type="component" value="Unassembled WGS sequence"/>
</dbReference>
<organism evidence="1 2">
    <name type="scientific">Lutibacter maritimus</name>
    <dbReference type="NCBI Taxonomy" id="593133"/>
    <lineage>
        <taxon>Bacteria</taxon>
        <taxon>Pseudomonadati</taxon>
        <taxon>Bacteroidota</taxon>
        <taxon>Flavobacteriia</taxon>
        <taxon>Flavobacteriales</taxon>
        <taxon>Flavobacteriaceae</taxon>
        <taxon>Lutibacter</taxon>
    </lineage>
</organism>
<name>A0A1I6SYD4_9FLAO</name>
<gene>
    <name evidence="1" type="ORF">SAMN04488006_0205</name>
</gene>
<dbReference type="AlphaFoldDB" id="A0A1I6SYD4"/>
<reference evidence="2" key="1">
    <citation type="submission" date="2016-10" db="EMBL/GenBank/DDBJ databases">
        <authorList>
            <person name="Varghese N."/>
            <person name="Submissions S."/>
        </authorList>
    </citation>
    <scope>NUCLEOTIDE SEQUENCE [LARGE SCALE GENOMIC DNA]</scope>
    <source>
        <strain evidence="2">DSM 24450</strain>
    </source>
</reference>
<keyword evidence="2" id="KW-1185">Reference proteome</keyword>
<accession>A0A1I6SYD4</accession>
<proteinExistence type="predicted"/>
<dbReference type="RefSeq" id="WP_090230811.1">
    <property type="nucleotide sequence ID" value="NZ_FOZP01000014.1"/>
</dbReference>
<evidence type="ECO:0000313" key="2">
    <source>
        <dbReference type="Proteomes" id="UP000199312"/>
    </source>
</evidence>
<dbReference type="OrthoDB" id="771468at2"/>